<sequence length="132" mass="15206">MDKVFQPEPYELSLVETASKWGHDDGDAPDWYYDAGLDDVVEWRDVLIQMVMEYLDPLVTETHEWVEIITCHNSMRLGTLGGVVIDNYSLEDADVPDIRAVVTPTEILKVVSEIVTGKRRAIYTDESRRRKY</sequence>
<accession>A0A6M3KSL3</accession>
<gene>
    <name evidence="1" type="ORF">MM415B02291_0014</name>
</gene>
<organism evidence="1">
    <name type="scientific">viral metagenome</name>
    <dbReference type="NCBI Taxonomy" id="1070528"/>
    <lineage>
        <taxon>unclassified sequences</taxon>
        <taxon>metagenomes</taxon>
        <taxon>organismal metagenomes</taxon>
    </lineage>
</organism>
<reference evidence="1" key="1">
    <citation type="submission" date="2020-03" db="EMBL/GenBank/DDBJ databases">
        <title>The deep terrestrial virosphere.</title>
        <authorList>
            <person name="Holmfeldt K."/>
            <person name="Nilsson E."/>
            <person name="Simone D."/>
            <person name="Lopez-Fernandez M."/>
            <person name="Wu X."/>
            <person name="de Brujin I."/>
            <person name="Lundin D."/>
            <person name="Andersson A."/>
            <person name="Bertilsson S."/>
            <person name="Dopson M."/>
        </authorList>
    </citation>
    <scope>NUCLEOTIDE SEQUENCE</scope>
    <source>
        <strain evidence="1">MM415B02291</strain>
    </source>
</reference>
<dbReference type="AlphaFoldDB" id="A0A6M3KSL3"/>
<evidence type="ECO:0000313" key="1">
    <source>
        <dbReference type="EMBL" id="QJA85046.1"/>
    </source>
</evidence>
<dbReference type="EMBL" id="MT142550">
    <property type="protein sequence ID" value="QJA85046.1"/>
    <property type="molecule type" value="Genomic_DNA"/>
</dbReference>
<name>A0A6M3KSL3_9ZZZZ</name>
<proteinExistence type="predicted"/>
<protein>
    <submittedName>
        <fullName evidence="1">Uncharacterized protein</fullName>
    </submittedName>
</protein>